<accession>A0A7Z0TKE5</accession>
<evidence type="ECO:0000313" key="3">
    <source>
        <dbReference type="EMBL" id="UGX96535.1"/>
    </source>
</evidence>
<dbReference type="GO" id="GO:0008168">
    <property type="term" value="F:methyltransferase activity"/>
    <property type="evidence" value="ECO:0007669"/>
    <property type="project" value="UniProtKB-KW"/>
</dbReference>
<dbReference type="EMBL" id="CP088280">
    <property type="protein sequence ID" value="UGX96535.1"/>
    <property type="molecule type" value="Genomic_DNA"/>
</dbReference>
<dbReference type="GO" id="GO:0032259">
    <property type="term" value="P:methylation"/>
    <property type="evidence" value="ECO:0007669"/>
    <property type="project" value="UniProtKB-KW"/>
</dbReference>
<reference evidence="2" key="2">
    <citation type="submission" date="2020-06" db="EMBL/GenBank/DDBJ databases">
        <title>Whole Genome Sequence of Bradyrhizobium sp. Strain 323S2.</title>
        <authorList>
            <person name="Bromfield E.S.P."/>
        </authorList>
    </citation>
    <scope>NUCLEOTIDE SEQUENCE [LARGE SCALE GENOMIC DNA]</scope>
    <source>
        <strain evidence="2">323S2</strain>
    </source>
</reference>
<evidence type="ECO:0000313" key="2">
    <source>
        <dbReference type="EMBL" id="NYY87316.1"/>
    </source>
</evidence>
<name>A0A7Z0TKE5_9BRAD</name>
<reference evidence="3 4" key="1">
    <citation type="journal article" date="2017" name="Syst. Appl. Microbiol.">
        <title>Soybeans inoculated with root zone soils of Canadian native legumes harbour diverse and novel Bradyrhizobium spp. that possess agricultural potential.</title>
        <authorList>
            <person name="Bromfield E.S.P."/>
            <person name="Cloutier S."/>
            <person name="Tambong J.T."/>
            <person name="Tran Thi T.V."/>
        </authorList>
    </citation>
    <scope>NUCLEOTIDE SEQUENCE [LARGE SCALE GENOMIC DNA]</scope>
    <source>
        <strain evidence="3 4">323S2</strain>
    </source>
</reference>
<gene>
    <name evidence="3" type="ORF">G6321_00015875</name>
    <name evidence="2" type="ORF">G6321_02395</name>
</gene>
<dbReference type="PANTHER" id="PTHR43861:SF6">
    <property type="entry name" value="METHYLTRANSFERASE TYPE 11"/>
    <property type="match status" value="1"/>
</dbReference>
<dbReference type="AlphaFoldDB" id="A0A7Z0TKE5"/>
<dbReference type="InterPro" id="IPR022657">
    <property type="entry name" value="De-COase2_CS"/>
</dbReference>
<dbReference type="PANTHER" id="PTHR43861">
    <property type="entry name" value="TRANS-ACONITATE 2-METHYLTRANSFERASE-RELATED"/>
    <property type="match status" value="1"/>
</dbReference>
<feature type="region of interest" description="Disordered" evidence="1">
    <location>
        <begin position="314"/>
        <end position="333"/>
    </location>
</feature>
<evidence type="ECO:0000313" key="4">
    <source>
        <dbReference type="Proteomes" id="UP000564836"/>
    </source>
</evidence>
<dbReference type="SUPFAM" id="SSF53335">
    <property type="entry name" value="S-adenosyl-L-methionine-dependent methyltransferases"/>
    <property type="match status" value="1"/>
</dbReference>
<evidence type="ECO:0000256" key="1">
    <source>
        <dbReference type="SAM" id="MobiDB-lite"/>
    </source>
</evidence>
<dbReference type="CDD" id="cd02440">
    <property type="entry name" value="AdoMet_MTases"/>
    <property type="match status" value="1"/>
</dbReference>
<dbReference type="RefSeq" id="WP_166342849.1">
    <property type="nucleotide sequence ID" value="NZ_CP088280.1"/>
</dbReference>
<keyword evidence="2" id="KW-0489">Methyltransferase</keyword>
<dbReference type="Proteomes" id="UP000564836">
    <property type="component" value="Chromosome"/>
</dbReference>
<proteinExistence type="predicted"/>
<sequence>MTKITCPICADGSVRHFAKANDVEYFTSGRLFDFYRCDSCDILFIYPMLSDRLNEIYPSNYYSFHANAADTLALRFKKRLDDRAFQAITKQLNGERLSALDVGGGIGWLLDGLKRADSRIADTTVVDIDAGAADVARAKGHNFHLTPIEGFETEKTFDLILMLNLIEHVPDPIQILKKAKSLLSPGGLIWIKTPNYDSLDARIFRYRSWGGYHTPRHFVLFTKPSFIRHCESAGLHVLNCSYTQGAPFWTVSAINELKRVGLAEVSAARPSLQNSLTPFFHLLFAAFDFVRMPFSKTSQMNCILTAQSSTSETSSATPISRAKLGSSRISGGA</sequence>
<dbReference type="PROSITE" id="PS00879">
    <property type="entry name" value="ODR_DC_2_2"/>
    <property type="match status" value="1"/>
</dbReference>
<dbReference type="Gene3D" id="3.40.50.150">
    <property type="entry name" value="Vaccinia Virus protein VP39"/>
    <property type="match status" value="1"/>
</dbReference>
<dbReference type="Pfam" id="PF13489">
    <property type="entry name" value="Methyltransf_23"/>
    <property type="match status" value="1"/>
</dbReference>
<dbReference type="EMBL" id="JACBFH010000001">
    <property type="protein sequence ID" value="NYY87316.1"/>
    <property type="molecule type" value="Genomic_DNA"/>
</dbReference>
<protein>
    <submittedName>
        <fullName evidence="2">Class I SAM-dependent methyltransferase</fullName>
    </submittedName>
</protein>
<organism evidence="2">
    <name type="scientific">Bradyrhizobium barranii subsp. barranii</name>
    <dbReference type="NCBI Taxonomy" id="2823807"/>
    <lineage>
        <taxon>Bacteria</taxon>
        <taxon>Pseudomonadati</taxon>
        <taxon>Pseudomonadota</taxon>
        <taxon>Alphaproteobacteria</taxon>
        <taxon>Hyphomicrobiales</taxon>
        <taxon>Nitrobacteraceae</taxon>
        <taxon>Bradyrhizobium</taxon>
        <taxon>Bradyrhizobium barranii</taxon>
    </lineage>
</organism>
<keyword evidence="2" id="KW-0808">Transferase</keyword>
<dbReference type="InterPro" id="IPR029063">
    <property type="entry name" value="SAM-dependent_MTases_sf"/>
</dbReference>
<reference evidence="3 4" key="3">
    <citation type="journal article" date="2022" name="Int. J. Syst. Evol. Microbiol.">
        <title>Strains of Bradyrhizobium barranii sp. nov. associated with legumes native to Canada are symbionts of soybeans and belong to different subspecies (subsp. barranii subsp. nov. and subsp. apii subsp. nov.) and symbiovars (sv. glycinearum and sv. septentrionale).</title>
        <authorList>
            <person name="Bromfield E.S.P."/>
            <person name="Cloutier S."/>
            <person name="Wasai-Hara S."/>
            <person name="Minamisawa K."/>
        </authorList>
    </citation>
    <scope>NUCLEOTIDE SEQUENCE [LARGE SCALE GENOMIC DNA]</scope>
    <source>
        <strain evidence="3 4">323S2</strain>
    </source>
</reference>